<dbReference type="EMBL" id="JAAAUQ010000447">
    <property type="protein sequence ID" value="KAF9150157.1"/>
    <property type="molecule type" value="Genomic_DNA"/>
</dbReference>
<comment type="caution">
    <text evidence="1">The sequence shown here is derived from an EMBL/GenBank/DDBJ whole genome shotgun (WGS) entry which is preliminary data.</text>
</comment>
<dbReference type="AlphaFoldDB" id="A0A9P5VAN0"/>
<accession>A0A9P5VAN0</accession>
<gene>
    <name evidence="1" type="ORF">BG015_008034</name>
</gene>
<reference evidence="1" key="1">
    <citation type="journal article" date="2020" name="Fungal Divers.">
        <title>Resolving the Mortierellaceae phylogeny through synthesis of multi-gene phylogenetics and phylogenomics.</title>
        <authorList>
            <person name="Vandepol N."/>
            <person name="Liber J."/>
            <person name="Desiro A."/>
            <person name="Na H."/>
            <person name="Kennedy M."/>
            <person name="Barry K."/>
            <person name="Grigoriev I.V."/>
            <person name="Miller A.N."/>
            <person name="O'Donnell K."/>
            <person name="Stajich J.E."/>
            <person name="Bonito G."/>
        </authorList>
    </citation>
    <scope>NUCLEOTIDE SEQUENCE</scope>
    <source>
        <strain evidence="1">NRRL 6426</strain>
    </source>
</reference>
<name>A0A9P5VAN0_9FUNG</name>
<protein>
    <submittedName>
        <fullName evidence="1">Uncharacterized protein</fullName>
    </submittedName>
</protein>
<proteinExistence type="predicted"/>
<evidence type="ECO:0000313" key="1">
    <source>
        <dbReference type="EMBL" id="KAF9150157.1"/>
    </source>
</evidence>
<evidence type="ECO:0000313" key="2">
    <source>
        <dbReference type="Proteomes" id="UP000748756"/>
    </source>
</evidence>
<dbReference type="OrthoDB" id="10464026at2759"/>
<dbReference type="Proteomes" id="UP000748756">
    <property type="component" value="Unassembled WGS sequence"/>
</dbReference>
<keyword evidence="2" id="KW-1185">Reference proteome</keyword>
<sequence>MSSIEHLQLLQQFKAQTIKITIIYYKHHGTIGGIEPVYGEDLENNRRTLKSLCLQSEGNGYNAKKEMCIDDIVSALLKKATGTTSAMSAAAPTNNNVLTSMTLYCCSMSREMFYELLQCSPNLTNLCVQRVFLVEYSSFPPSSSNTDFFQSDSARYLDASGIQVLRLSNDVNREVIDPPTLHLLPKSENVLRRFEALERILRYQETLTSICLKGSIYEWYFDGRRDGTGGGPEELFNRITRWCSRLEVLTDRLHVVSIEAFEEGGPWGCKGLQTLRVKVDGTCDKEEIDAYLMGQEHPCMATC</sequence>
<organism evidence="1 2">
    <name type="scientific">Linnemannia schmuckeri</name>
    <dbReference type="NCBI Taxonomy" id="64567"/>
    <lineage>
        <taxon>Eukaryota</taxon>
        <taxon>Fungi</taxon>
        <taxon>Fungi incertae sedis</taxon>
        <taxon>Mucoromycota</taxon>
        <taxon>Mortierellomycotina</taxon>
        <taxon>Mortierellomycetes</taxon>
        <taxon>Mortierellales</taxon>
        <taxon>Mortierellaceae</taxon>
        <taxon>Linnemannia</taxon>
    </lineage>
</organism>